<dbReference type="EMBL" id="FOTO01000011">
    <property type="protein sequence ID" value="SFM00194.1"/>
    <property type="molecule type" value="Genomic_DNA"/>
</dbReference>
<keyword evidence="3" id="KW-1185">Reference proteome</keyword>
<evidence type="ECO:0000313" key="2">
    <source>
        <dbReference type="EMBL" id="SFM00194.1"/>
    </source>
</evidence>
<proteinExistence type="predicted"/>
<sequence>MIMQQECCFDMRYRPIVTSRTGERSFCYGLIEKIDENHHFSARDRDGNQSDASKEYLETQLR</sequence>
<reference evidence="2 3" key="1">
    <citation type="submission" date="2016-10" db="EMBL/GenBank/DDBJ databases">
        <authorList>
            <person name="Varghese N."/>
            <person name="Submissions S."/>
        </authorList>
    </citation>
    <scope>NUCLEOTIDE SEQUENCE [LARGE SCALE GENOMIC DNA]</scope>
    <source>
        <strain evidence="2 3">DSM 1741</strain>
    </source>
</reference>
<dbReference type="Proteomes" id="UP000199581">
    <property type="component" value="Unassembled WGS sequence"/>
</dbReference>
<dbReference type="AlphaFoldDB" id="A0A8G2C5D2"/>
<accession>A0A8G2C5D2</accession>
<name>A0A8G2C5D2_DESNO</name>
<organism evidence="2 3">
    <name type="scientific">Desulfomicrobium norvegicum (strain DSM 1741 / NCIMB 8310)</name>
    <name type="common">Desulfovibrio baculatus (strain Norway 4)</name>
    <name type="synonym">Desulfovibrio desulfuricans (strain Norway 4)</name>
    <dbReference type="NCBI Taxonomy" id="52561"/>
    <lineage>
        <taxon>Bacteria</taxon>
        <taxon>Pseudomonadati</taxon>
        <taxon>Thermodesulfobacteriota</taxon>
        <taxon>Desulfovibrionia</taxon>
        <taxon>Desulfovibrionales</taxon>
        <taxon>Desulfomicrobiaceae</taxon>
        <taxon>Desulfomicrobium</taxon>
    </lineage>
</organism>
<protein>
    <submittedName>
        <fullName evidence="2">Uncharacterized protein</fullName>
    </submittedName>
</protein>
<comment type="caution">
    <text evidence="2">The sequence shown here is derived from an EMBL/GenBank/DDBJ whole genome shotgun (WGS) entry which is preliminary data.</text>
</comment>
<evidence type="ECO:0000313" key="3">
    <source>
        <dbReference type="Proteomes" id="UP000199581"/>
    </source>
</evidence>
<gene>
    <name evidence="2" type="ORF">SAMN05421830_11140</name>
</gene>
<evidence type="ECO:0000256" key="1">
    <source>
        <dbReference type="SAM" id="MobiDB-lite"/>
    </source>
</evidence>
<feature type="region of interest" description="Disordered" evidence="1">
    <location>
        <begin position="41"/>
        <end position="62"/>
    </location>
</feature>